<organism evidence="5 6">
    <name type="scientific">Streptomyces albidochromogenes</name>
    <dbReference type="NCBI Taxonomy" id="329524"/>
    <lineage>
        <taxon>Bacteria</taxon>
        <taxon>Bacillati</taxon>
        <taxon>Actinomycetota</taxon>
        <taxon>Actinomycetes</taxon>
        <taxon>Kitasatosporales</taxon>
        <taxon>Streptomycetaceae</taxon>
        <taxon>Streptomyces</taxon>
    </lineage>
</organism>
<keyword evidence="6" id="KW-1185">Reference proteome</keyword>
<accession>A0ABW6FZ37</accession>
<sequence length="143" mass="16032">MTPDAVPPDAPDPRSRYDEVADAAGRAFRLFPAAPQDLPRPERDRPPRPSTRINTDPDTVERDLMKLVLTLVELLRQLMERQAMHRVDAGDLTEEEEERLGVTLMLLHDRMTDLCARYGLTMQDLNLDLGPLGTLLPPADPPG</sequence>
<comment type="caution">
    <text evidence="5">The sequence shown here is derived from an EMBL/GenBank/DDBJ whole genome shotgun (WGS) entry which is preliminary data.</text>
</comment>
<feature type="region of interest" description="Disordered" evidence="4">
    <location>
        <begin position="30"/>
        <end position="59"/>
    </location>
</feature>
<comment type="similarity">
    <text evidence="3">Belongs to the gas vesicle GvpK family.</text>
</comment>
<evidence type="ECO:0000256" key="4">
    <source>
        <dbReference type="SAM" id="MobiDB-lite"/>
    </source>
</evidence>
<dbReference type="Proteomes" id="UP001598448">
    <property type="component" value="Unassembled WGS sequence"/>
</dbReference>
<dbReference type="EMBL" id="JBHXIJ010000248">
    <property type="protein sequence ID" value="MFD5102468.1"/>
    <property type="molecule type" value="Genomic_DNA"/>
</dbReference>
<dbReference type="RefSeq" id="WP_386719425.1">
    <property type="nucleotide sequence ID" value="NZ_JBHXIJ010000248.1"/>
</dbReference>
<dbReference type="InterPro" id="IPR007805">
    <property type="entry name" value="GvpK"/>
</dbReference>
<reference evidence="5 6" key="1">
    <citation type="submission" date="2024-09" db="EMBL/GenBank/DDBJ databases">
        <title>The Natural Products Discovery Center: Release of the First 8490 Sequenced Strains for Exploring Actinobacteria Biosynthetic Diversity.</title>
        <authorList>
            <person name="Kalkreuter E."/>
            <person name="Kautsar S.A."/>
            <person name="Yang D."/>
            <person name="Bader C.D."/>
            <person name="Teijaro C.N."/>
            <person name="Fluegel L."/>
            <person name="Davis C.M."/>
            <person name="Simpson J.R."/>
            <person name="Lauterbach L."/>
            <person name="Steele A.D."/>
            <person name="Gui C."/>
            <person name="Meng S."/>
            <person name="Li G."/>
            <person name="Viehrig K."/>
            <person name="Ye F."/>
            <person name="Su P."/>
            <person name="Kiefer A.F."/>
            <person name="Nichols A."/>
            <person name="Cepeda A.J."/>
            <person name="Yan W."/>
            <person name="Fan B."/>
            <person name="Jiang Y."/>
            <person name="Adhikari A."/>
            <person name="Zheng C.-J."/>
            <person name="Schuster L."/>
            <person name="Cowan T.M."/>
            <person name="Smanski M.J."/>
            <person name="Chevrette M.G."/>
            <person name="De Carvalho L.P.S."/>
            <person name="Shen B."/>
        </authorList>
    </citation>
    <scope>NUCLEOTIDE SEQUENCE [LARGE SCALE GENOMIC DNA]</scope>
    <source>
        <strain evidence="5 6">NPDC058348</strain>
    </source>
</reference>
<keyword evidence="1" id="KW-0304">Gas vesicle</keyword>
<evidence type="ECO:0000256" key="2">
    <source>
        <dbReference type="ARBA" id="ARBA00035108"/>
    </source>
</evidence>
<protein>
    <submittedName>
        <fullName evidence="5">Gas vesicle protein K</fullName>
    </submittedName>
</protein>
<evidence type="ECO:0000313" key="5">
    <source>
        <dbReference type="EMBL" id="MFD5102468.1"/>
    </source>
</evidence>
<dbReference type="PANTHER" id="PTHR40137">
    <property type="entry name" value="PROTEIN GVPK 1"/>
    <property type="match status" value="1"/>
</dbReference>
<evidence type="ECO:0000256" key="1">
    <source>
        <dbReference type="ARBA" id="ARBA00022987"/>
    </source>
</evidence>
<dbReference type="PANTHER" id="PTHR40137:SF2">
    <property type="entry name" value="PROTEIN GVPK 1"/>
    <property type="match status" value="1"/>
</dbReference>
<evidence type="ECO:0000256" key="3">
    <source>
        <dbReference type="ARBA" id="ARBA00035659"/>
    </source>
</evidence>
<evidence type="ECO:0000313" key="6">
    <source>
        <dbReference type="Proteomes" id="UP001598448"/>
    </source>
</evidence>
<proteinExistence type="inferred from homology"/>
<dbReference type="Pfam" id="PF05121">
    <property type="entry name" value="GvpK"/>
    <property type="match status" value="1"/>
</dbReference>
<gene>
    <name evidence="5" type="ORF">ACFWJN_26355</name>
</gene>
<name>A0ABW6FZ37_9ACTN</name>
<comment type="subcellular location">
    <subcellularLocation>
        <location evidence="2">Gas vesicle</location>
    </subcellularLocation>
</comment>